<feature type="domain" description="Thioredoxin" evidence="5">
    <location>
        <begin position="74"/>
        <end position="214"/>
    </location>
</feature>
<dbReference type="InterPro" id="IPR017937">
    <property type="entry name" value="Thioredoxin_CS"/>
</dbReference>
<dbReference type="PANTHER" id="PTHR42852">
    <property type="entry name" value="THIOL:DISULFIDE INTERCHANGE PROTEIN DSBE"/>
    <property type="match status" value="1"/>
</dbReference>
<dbReference type="GO" id="GO:0017004">
    <property type="term" value="P:cytochrome complex assembly"/>
    <property type="evidence" value="ECO:0007669"/>
    <property type="project" value="UniProtKB-KW"/>
</dbReference>
<evidence type="ECO:0000259" key="5">
    <source>
        <dbReference type="PROSITE" id="PS51352"/>
    </source>
</evidence>
<dbReference type="Gene3D" id="3.40.30.10">
    <property type="entry name" value="Glutaredoxin"/>
    <property type="match status" value="1"/>
</dbReference>
<keyword evidence="2" id="KW-0201">Cytochrome c-type biogenesis</keyword>
<keyword evidence="4" id="KW-0472">Membrane</keyword>
<dbReference type="GO" id="GO:0030313">
    <property type="term" value="C:cell envelope"/>
    <property type="evidence" value="ECO:0007669"/>
    <property type="project" value="UniProtKB-SubCell"/>
</dbReference>
<evidence type="ECO:0000256" key="3">
    <source>
        <dbReference type="ARBA" id="ARBA00023284"/>
    </source>
</evidence>
<keyword evidence="4" id="KW-0812">Transmembrane</keyword>
<keyword evidence="7" id="KW-1185">Reference proteome</keyword>
<sequence length="215" mass="24330">MSLKKRKIMLNDQEVVEKKTQVNGFIGFLKKNGFNIIMLLLILVLIIPDAKSYVLQQLMVTGLFNASMDVNEVDKGSKAQIDFEFVDEKGNLKHTSSLRGKVVFINFWASWCPPCRAEFPSIETLYTKFKDNPDVFFLTLNEDSDLATGKAYLVEEGFSVPMYTSRGNIPTQVYSGALPTTVVLDKDGRIRYHHTGFANYAAPKFIEQIENLISK</sequence>
<evidence type="ECO:0000313" key="7">
    <source>
        <dbReference type="Proteomes" id="UP000007364"/>
    </source>
</evidence>
<dbReference type="PROSITE" id="PS00194">
    <property type="entry name" value="THIOREDOXIN_1"/>
    <property type="match status" value="1"/>
</dbReference>
<dbReference type="AlphaFoldDB" id="K2P3C4"/>
<name>K2P3C4_9FLAO</name>
<evidence type="ECO:0000256" key="2">
    <source>
        <dbReference type="ARBA" id="ARBA00022748"/>
    </source>
</evidence>
<accession>K2P3C4</accession>
<dbReference type="PANTHER" id="PTHR42852:SF17">
    <property type="entry name" value="THIOREDOXIN-LIKE PROTEIN HI_1115"/>
    <property type="match status" value="1"/>
</dbReference>
<dbReference type="eggNOG" id="COG0526">
    <property type="taxonomic scope" value="Bacteria"/>
</dbReference>
<dbReference type="PATRIC" id="fig|555500.3.peg.1312"/>
<evidence type="ECO:0000313" key="6">
    <source>
        <dbReference type="EMBL" id="EKF55558.1"/>
    </source>
</evidence>
<gene>
    <name evidence="6" type="ORF">I215_06347</name>
</gene>
<dbReference type="CDD" id="cd02966">
    <property type="entry name" value="TlpA_like_family"/>
    <property type="match status" value="1"/>
</dbReference>
<keyword evidence="3" id="KW-0676">Redox-active center</keyword>
<dbReference type="EMBL" id="AMSG01000006">
    <property type="protein sequence ID" value="EKF55558.1"/>
    <property type="molecule type" value="Genomic_DNA"/>
</dbReference>
<dbReference type="GO" id="GO:0016491">
    <property type="term" value="F:oxidoreductase activity"/>
    <property type="evidence" value="ECO:0007669"/>
    <property type="project" value="InterPro"/>
</dbReference>
<comment type="caution">
    <text evidence="6">The sequence shown here is derived from an EMBL/GenBank/DDBJ whole genome shotgun (WGS) entry which is preliminary data.</text>
</comment>
<protein>
    <submittedName>
        <fullName evidence="6">Redoxin</fullName>
    </submittedName>
</protein>
<organism evidence="6 7">
    <name type="scientific">Galbibacter marinus</name>
    <dbReference type="NCBI Taxonomy" id="555500"/>
    <lineage>
        <taxon>Bacteria</taxon>
        <taxon>Pseudomonadati</taxon>
        <taxon>Bacteroidota</taxon>
        <taxon>Flavobacteriia</taxon>
        <taxon>Flavobacteriales</taxon>
        <taxon>Flavobacteriaceae</taxon>
        <taxon>Galbibacter</taxon>
    </lineage>
</organism>
<evidence type="ECO:0000256" key="4">
    <source>
        <dbReference type="SAM" id="Phobius"/>
    </source>
</evidence>
<dbReference type="Pfam" id="PF08534">
    <property type="entry name" value="Redoxin"/>
    <property type="match status" value="1"/>
</dbReference>
<evidence type="ECO:0000256" key="1">
    <source>
        <dbReference type="ARBA" id="ARBA00004196"/>
    </source>
</evidence>
<dbReference type="STRING" id="555500.I215_06347"/>
<dbReference type="InterPro" id="IPR036249">
    <property type="entry name" value="Thioredoxin-like_sf"/>
</dbReference>
<dbReference type="InterPro" id="IPR050553">
    <property type="entry name" value="Thioredoxin_ResA/DsbE_sf"/>
</dbReference>
<dbReference type="InterPro" id="IPR013766">
    <property type="entry name" value="Thioredoxin_domain"/>
</dbReference>
<dbReference type="Proteomes" id="UP000007364">
    <property type="component" value="Unassembled WGS sequence"/>
</dbReference>
<dbReference type="PROSITE" id="PS51352">
    <property type="entry name" value="THIOREDOXIN_2"/>
    <property type="match status" value="1"/>
</dbReference>
<dbReference type="InterPro" id="IPR013740">
    <property type="entry name" value="Redoxin"/>
</dbReference>
<keyword evidence="4" id="KW-1133">Transmembrane helix</keyword>
<feature type="transmembrane region" description="Helical" evidence="4">
    <location>
        <begin position="33"/>
        <end position="50"/>
    </location>
</feature>
<proteinExistence type="predicted"/>
<comment type="subcellular location">
    <subcellularLocation>
        <location evidence="1">Cell envelope</location>
    </subcellularLocation>
</comment>
<dbReference type="SUPFAM" id="SSF52833">
    <property type="entry name" value="Thioredoxin-like"/>
    <property type="match status" value="1"/>
</dbReference>
<reference evidence="6 7" key="1">
    <citation type="journal article" date="2012" name="J. Bacteriol.">
        <title>Genome Sequence of Galbibacter marinum Type Strain ck-I2-15.</title>
        <authorList>
            <person name="Lai Q."/>
            <person name="Li C."/>
            <person name="Shao Z."/>
        </authorList>
    </citation>
    <scope>NUCLEOTIDE SEQUENCE [LARGE SCALE GENOMIC DNA]</scope>
    <source>
        <strain evidence="7">ck-I2-15</strain>
    </source>
</reference>